<accession>A0AAJ5ZFB7</accession>
<dbReference type="EMBL" id="WMBE01000003">
    <property type="protein sequence ID" value="MDG0867677.1"/>
    <property type="molecule type" value="Genomic_DNA"/>
</dbReference>
<reference evidence="3" key="3">
    <citation type="submission" date="2023-06" db="EMBL/GenBank/DDBJ databases">
        <title>Pangenomics reveal diversification of enzyme families and niche specialization in globally abundant SAR202 bacteria.</title>
        <authorList>
            <person name="Saw J.H.W."/>
        </authorList>
    </citation>
    <scope>NUCLEOTIDE SEQUENCE [LARGE SCALE GENOMIC DNA]</scope>
    <source>
        <strain evidence="3">JH1073</strain>
    </source>
</reference>
<organism evidence="2 3">
    <name type="scientific">Candidatus Lucifugimonas marina</name>
    <dbReference type="NCBI Taxonomy" id="3038979"/>
    <lineage>
        <taxon>Bacteria</taxon>
        <taxon>Bacillati</taxon>
        <taxon>Chloroflexota</taxon>
        <taxon>Dehalococcoidia</taxon>
        <taxon>SAR202 cluster</taxon>
        <taxon>Candidatus Lucifugimonadales</taxon>
        <taxon>Candidatus Lucifugimonadaceae</taxon>
        <taxon>Candidatus Lucifugimonas</taxon>
    </lineage>
</organism>
<dbReference type="Proteomes" id="UP001321249">
    <property type="component" value="Unassembled WGS sequence"/>
</dbReference>
<protein>
    <submittedName>
        <fullName evidence="2">Uncharacterized protein</fullName>
    </submittedName>
</protein>
<proteinExistence type="predicted"/>
<keyword evidence="3" id="KW-1185">Reference proteome</keyword>
<name>A0AAJ5ZFB7_9CHLR</name>
<gene>
    <name evidence="1" type="ORF">GKO46_11425</name>
    <name evidence="2" type="ORF">GKO48_10110</name>
</gene>
<dbReference type="Proteomes" id="UP001219901">
    <property type="component" value="Chromosome"/>
</dbReference>
<dbReference type="EMBL" id="CP046147">
    <property type="protein sequence ID" value="WFG39955.1"/>
    <property type="molecule type" value="Genomic_DNA"/>
</dbReference>
<evidence type="ECO:0000313" key="4">
    <source>
        <dbReference type="Proteomes" id="UP001321249"/>
    </source>
</evidence>
<evidence type="ECO:0000313" key="1">
    <source>
        <dbReference type="EMBL" id="MDG0867677.1"/>
    </source>
</evidence>
<dbReference type="AlphaFoldDB" id="A0AAJ5ZFB7"/>
<reference evidence="3 4" key="1">
    <citation type="submission" date="2019-11" db="EMBL/GenBank/DDBJ databases">
        <authorList>
            <person name="Cho J.-C."/>
        </authorList>
    </citation>
    <scope>NUCLEOTIDE SEQUENCE [LARGE SCALE GENOMIC DNA]</scope>
    <source>
        <strain evidence="2 3">JH1073</strain>
        <strain evidence="1 4">JH702</strain>
    </source>
</reference>
<dbReference type="RefSeq" id="WP_342826269.1">
    <property type="nucleotide sequence ID" value="NZ_CP046146.1"/>
</dbReference>
<evidence type="ECO:0000313" key="3">
    <source>
        <dbReference type="Proteomes" id="UP001219901"/>
    </source>
</evidence>
<evidence type="ECO:0000313" key="2">
    <source>
        <dbReference type="EMBL" id="WFG39955.1"/>
    </source>
</evidence>
<sequence length="68" mass="7290">MPDLQPGQNVTVNLIGLHIAEVEFGGSTTADGVIEAIDPETREITVRLNLSFSGQRFIIVSPARVSLV</sequence>
<reference evidence="2" key="2">
    <citation type="journal article" date="2023" name="Nat. Commun.">
        <title>Cultivation of marine bacteria of the SAR202 clade.</title>
        <authorList>
            <person name="Lim Y."/>
            <person name="Seo J.H."/>
            <person name="Giovannoni S.J."/>
            <person name="Kang I."/>
            <person name="Cho J.C."/>
        </authorList>
    </citation>
    <scope>NUCLEOTIDE SEQUENCE</scope>
    <source>
        <strain evidence="2">JH1073</strain>
    </source>
</reference>